<evidence type="ECO:0000313" key="25">
    <source>
        <dbReference type="EMBL" id="CAL5039478.1"/>
    </source>
</evidence>
<evidence type="ECO:0000256" key="6">
    <source>
        <dbReference type="ARBA" id="ARBA00022729"/>
    </source>
</evidence>
<gene>
    <name evidence="25" type="ORF">URODEC1_LOCUS85561</name>
</gene>
<evidence type="ECO:0000256" key="7">
    <source>
        <dbReference type="ARBA" id="ARBA00022734"/>
    </source>
</evidence>
<evidence type="ECO:0000256" key="17">
    <source>
        <dbReference type="ARBA" id="ARBA00048679"/>
    </source>
</evidence>
<dbReference type="Pfam" id="PF00069">
    <property type="entry name" value="Pkinase"/>
    <property type="match status" value="1"/>
</dbReference>
<dbReference type="PROSITE" id="PS00108">
    <property type="entry name" value="PROTEIN_KINASE_ST"/>
    <property type="match status" value="1"/>
</dbReference>
<evidence type="ECO:0000256" key="13">
    <source>
        <dbReference type="ARBA" id="ARBA00023157"/>
    </source>
</evidence>
<dbReference type="FunFam" id="2.90.10.30:FF:000001">
    <property type="entry name" value="Serine/threonine-protein kinase"/>
    <property type="match status" value="1"/>
</dbReference>
<evidence type="ECO:0000256" key="14">
    <source>
        <dbReference type="ARBA" id="ARBA00023170"/>
    </source>
</evidence>
<comment type="catalytic activity">
    <reaction evidence="16 18">
        <text>L-threonyl-[protein] + ATP = O-phospho-L-threonyl-[protein] + ADP + H(+)</text>
        <dbReference type="Rhea" id="RHEA:46608"/>
        <dbReference type="Rhea" id="RHEA-COMP:11060"/>
        <dbReference type="Rhea" id="RHEA-COMP:11605"/>
        <dbReference type="ChEBI" id="CHEBI:15378"/>
        <dbReference type="ChEBI" id="CHEBI:30013"/>
        <dbReference type="ChEBI" id="CHEBI:30616"/>
        <dbReference type="ChEBI" id="CHEBI:61977"/>
        <dbReference type="ChEBI" id="CHEBI:456216"/>
        <dbReference type="EC" id="2.7.11.1"/>
    </reaction>
</comment>
<comment type="catalytic activity">
    <reaction evidence="17 18">
        <text>L-seryl-[protein] + ATP = O-phospho-L-seryl-[protein] + ADP + H(+)</text>
        <dbReference type="Rhea" id="RHEA:17989"/>
        <dbReference type="Rhea" id="RHEA-COMP:9863"/>
        <dbReference type="Rhea" id="RHEA-COMP:11604"/>
        <dbReference type="ChEBI" id="CHEBI:15378"/>
        <dbReference type="ChEBI" id="CHEBI:29999"/>
        <dbReference type="ChEBI" id="CHEBI:30616"/>
        <dbReference type="ChEBI" id="CHEBI:83421"/>
        <dbReference type="ChEBI" id="CHEBI:456216"/>
        <dbReference type="EC" id="2.7.11.1"/>
    </reaction>
</comment>
<evidence type="ECO:0000313" key="26">
    <source>
        <dbReference type="Proteomes" id="UP001497457"/>
    </source>
</evidence>
<keyword evidence="15" id="KW-0325">Glycoprotein</keyword>
<dbReference type="InterPro" id="IPR011009">
    <property type="entry name" value="Kinase-like_dom_sf"/>
</dbReference>
<dbReference type="SMART" id="SM00220">
    <property type="entry name" value="S_TKc"/>
    <property type="match status" value="1"/>
</dbReference>
<dbReference type="Gene3D" id="3.30.200.20">
    <property type="entry name" value="Phosphorylase Kinase, domain 1"/>
    <property type="match status" value="1"/>
</dbReference>
<comment type="subcellular location">
    <subcellularLocation>
        <location evidence="1">Membrane</location>
        <topology evidence="1">Single-pass type I membrane protein</topology>
    </subcellularLocation>
</comment>
<evidence type="ECO:0000256" key="9">
    <source>
        <dbReference type="ARBA" id="ARBA00022777"/>
    </source>
</evidence>
<feature type="binding site" evidence="19">
    <location>
        <position position="536"/>
    </location>
    <ligand>
        <name>ATP</name>
        <dbReference type="ChEBI" id="CHEBI:30616"/>
    </ligand>
</feature>
<evidence type="ECO:0000256" key="5">
    <source>
        <dbReference type="ARBA" id="ARBA00022692"/>
    </source>
</evidence>
<comment type="similarity">
    <text evidence="18">Belongs to the protein kinase superfamily. Ser/Thr protein kinase family.</text>
</comment>
<dbReference type="InterPro" id="IPR036426">
    <property type="entry name" value="Bulb-type_lectin_dom_sf"/>
</dbReference>
<accession>A0ABC9DIT7</accession>
<evidence type="ECO:0000256" key="4">
    <source>
        <dbReference type="ARBA" id="ARBA00022679"/>
    </source>
</evidence>
<keyword evidence="5 21" id="KW-0812">Transmembrane</keyword>
<dbReference type="SUPFAM" id="SSF51110">
    <property type="entry name" value="alpha-D-mannose-specific plant lectins"/>
    <property type="match status" value="1"/>
</dbReference>
<evidence type="ECO:0000256" key="2">
    <source>
        <dbReference type="ARBA" id="ARBA00022527"/>
    </source>
</evidence>
<dbReference type="Pfam" id="PF01453">
    <property type="entry name" value="B_lectin"/>
    <property type="match status" value="1"/>
</dbReference>
<evidence type="ECO:0000256" key="15">
    <source>
        <dbReference type="ARBA" id="ARBA00023180"/>
    </source>
</evidence>
<dbReference type="InterPro" id="IPR024171">
    <property type="entry name" value="SRK-like_kinase"/>
</dbReference>
<dbReference type="InterPro" id="IPR000719">
    <property type="entry name" value="Prot_kinase_dom"/>
</dbReference>
<dbReference type="FunFam" id="1.10.510.10:FF:000384">
    <property type="entry name" value="G-type lectin S-receptor-like serine/threonine-protein kinase"/>
    <property type="match status" value="1"/>
</dbReference>
<evidence type="ECO:0000256" key="1">
    <source>
        <dbReference type="ARBA" id="ARBA00004479"/>
    </source>
</evidence>
<keyword evidence="11 21" id="KW-1133">Transmembrane helix</keyword>
<dbReference type="GO" id="GO:0051707">
    <property type="term" value="P:response to other organism"/>
    <property type="evidence" value="ECO:0007669"/>
    <property type="project" value="UniProtKB-ARBA"/>
</dbReference>
<dbReference type="EC" id="2.7.11.1" evidence="18"/>
<dbReference type="PROSITE" id="PS50011">
    <property type="entry name" value="PROTEIN_KINASE_DOM"/>
    <property type="match status" value="1"/>
</dbReference>
<keyword evidence="9 18" id="KW-0418">Kinase</keyword>
<keyword evidence="26" id="KW-1185">Reference proteome</keyword>
<dbReference type="Proteomes" id="UP001497457">
    <property type="component" value="Chromosome 33rd"/>
</dbReference>
<feature type="signal peptide" evidence="22">
    <location>
        <begin position="1"/>
        <end position="28"/>
    </location>
</feature>
<keyword evidence="14" id="KW-0675">Receptor</keyword>
<dbReference type="InterPro" id="IPR001480">
    <property type="entry name" value="Bulb-type_lectin_dom"/>
</dbReference>
<feature type="compositionally biased region" description="Polar residues" evidence="20">
    <location>
        <begin position="804"/>
        <end position="817"/>
    </location>
</feature>
<dbReference type="InterPro" id="IPR051343">
    <property type="entry name" value="G-type_lectin_kinases/EP1-like"/>
</dbReference>
<evidence type="ECO:0000256" key="19">
    <source>
        <dbReference type="PROSITE-ProRule" id="PRU10141"/>
    </source>
</evidence>
<feature type="domain" description="Bulb-type lectin" evidence="24">
    <location>
        <begin position="33"/>
        <end position="163"/>
    </location>
</feature>
<dbReference type="Gene3D" id="2.90.10.10">
    <property type="entry name" value="Bulb-type lectin domain"/>
    <property type="match status" value="1"/>
</dbReference>
<feature type="transmembrane region" description="Helical" evidence="21">
    <location>
        <begin position="456"/>
        <end position="482"/>
    </location>
</feature>
<keyword evidence="4 18" id="KW-0808">Transferase</keyword>
<dbReference type="PROSITE" id="PS00107">
    <property type="entry name" value="PROTEIN_KINASE_ATP"/>
    <property type="match status" value="1"/>
</dbReference>
<keyword evidence="6 22" id="KW-0732">Signal</keyword>
<dbReference type="SMART" id="SM00108">
    <property type="entry name" value="B_lectin"/>
    <property type="match status" value="1"/>
</dbReference>
<dbReference type="GO" id="GO:0016020">
    <property type="term" value="C:membrane"/>
    <property type="evidence" value="ECO:0007669"/>
    <property type="project" value="UniProtKB-SubCell"/>
</dbReference>
<dbReference type="AlphaFoldDB" id="A0ABC9DIT7"/>
<keyword evidence="2 18" id="KW-0723">Serine/threonine-protein kinase</keyword>
<keyword evidence="12 21" id="KW-0472">Membrane</keyword>
<sequence length="824" mass="89876">MRPLMSPAIVHLALFLHVILLHPSMLLAQTSRNNLTAGGDTLIPPYYITSPSGDFAFGFRPLDSKSNSSSFLLAIWFFFDGTVVWFATDASSGSAIVAAGQSVLSVSTTGQLSLSNPGENNPLLWSPSSDHGPVLDVSHVVLNDTGNLQFVGGAGGSSVVWESFQYPTDTLLPGQSMLPGTKLQSRSADTGFSLGQFSFIVQGDGNIVMYKMNTAADSGGPVNAYWSSGTCCAGNTTLFFDVNPPAYLYFILSDGSRGNLTTPQPLPSTAGFYQHATLDPDGLFRVYIRPKNTGGKKGNDTAWSIMKQIPSVGCRSLTNGQRGMCGPNSYCIDLPNKRIDCACPSGYVFLDSQNRYKGCIPTFLPDSCDGKNHTAEFEVQDSPSANWVSSVSYKMHTFVTEEQCRHLCLNSCSCAVALFNGNNCSEVGMLVAGWQENGTTMRTLVKVRTKSPPVQMLPYILIVALAVLLLVTTCTLLVHCYITKKARKNYLGTRVFTHKELCRATNGFSNLLGEGGFGKVYRGTVKSLQPPEVAVKDLGGCKVEYKEKEFENEVRSTGQIHHKNLVRMIGYCKEGVHRMLVFEYMQGGTLADTIARSERPCWSFLAEAAIGIAKGLEYLHEGCKSKIIHCDIKPDNILFDDKHIPRITDFGIAKLLGDQKTQKTVINTIVGTKPYIAPEWFDGVGKVDSKVDVYSFGVVLLEIICCKRATEQPTDAQAPSTMFPLRAWVESLIRGGNAELLVQEESEALAYTESVERFARIAIWCLQKDPSTRPTMRKVVQMLEGEVEVDPLPDPPMPSGLSAVLSSGSDTRHSSSMVHAFQVE</sequence>
<evidence type="ECO:0000256" key="10">
    <source>
        <dbReference type="ARBA" id="ARBA00022840"/>
    </source>
</evidence>
<dbReference type="InterPro" id="IPR008271">
    <property type="entry name" value="Ser/Thr_kinase_AS"/>
</dbReference>
<evidence type="ECO:0000256" key="20">
    <source>
        <dbReference type="SAM" id="MobiDB-lite"/>
    </source>
</evidence>
<dbReference type="EMBL" id="OZ075143">
    <property type="protein sequence ID" value="CAL5039478.1"/>
    <property type="molecule type" value="Genomic_DNA"/>
</dbReference>
<dbReference type="PIRSF" id="PIRSF000641">
    <property type="entry name" value="SRK"/>
    <property type="match status" value="1"/>
</dbReference>
<evidence type="ECO:0000256" key="16">
    <source>
        <dbReference type="ARBA" id="ARBA00047899"/>
    </source>
</evidence>
<evidence type="ECO:0000256" key="11">
    <source>
        <dbReference type="ARBA" id="ARBA00022989"/>
    </source>
</evidence>
<feature type="region of interest" description="Disordered" evidence="20">
    <location>
        <begin position="804"/>
        <end position="824"/>
    </location>
</feature>
<reference evidence="25" key="1">
    <citation type="submission" date="2024-10" db="EMBL/GenBank/DDBJ databases">
        <authorList>
            <person name="Ryan C."/>
        </authorList>
    </citation>
    <scope>NUCLEOTIDE SEQUENCE [LARGE SCALE GENOMIC DNA]</scope>
</reference>
<dbReference type="SUPFAM" id="SSF56112">
    <property type="entry name" value="Protein kinase-like (PK-like)"/>
    <property type="match status" value="1"/>
</dbReference>
<feature type="chain" id="PRO_5044809874" description="Receptor-like serine/threonine-protein kinase" evidence="22">
    <location>
        <begin position="29"/>
        <end position="824"/>
    </location>
</feature>
<keyword evidence="7" id="KW-0430">Lectin</keyword>
<dbReference type="Gene3D" id="1.10.510.10">
    <property type="entry name" value="Transferase(Phosphotransferase) domain 1"/>
    <property type="match status" value="1"/>
</dbReference>
<feature type="domain" description="Protein kinase" evidence="23">
    <location>
        <begin position="506"/>
        <end position="793"/>
    </location>
</feature>
<protein>
    <recommendedName>
        <fullName evidence="18">Receptor-like serine/threonine-protein kinase</fullName>
        <ecNumber evidence="18">2.7.11.1</ecNumber>
    </recommendedName>
</protein>
<evidence type="ECO:0000256" key="12">
    <source>
        <dbReference type="ARBA" id="ARBA00023136"/>
    </source>
</evidence>
<evidence type="ECO:0000256" key="3">
    <source>
        <dbReference type="ARBA" id="ARBA00022536"/>
    </source>
</evidence>
<evidence type="ECO:0000259" key="23">
    <source>
        <dbReference type="PROSITE" id="PS50011"/>
    </source>
</evidence>
<organism evidence="25 26">
    <name type="scientific">Urochloa decumbens</name>
    <dbReference type="NCBI Taxonomy" id="240449"/>
    <lineage>
        <taxon>Eukaryota</taxon>
        <taxon>Viridiplantae</taxon>
        <taxon>Streptophyta</taxon>
        <taxon>Embryophyta</taxon>
        <taxon>Tracheophyta</taxon>
        <taxon>Spermatophyta</taxon>
        <taxon>Magnoliopsida</taxon>
        <taxon>Liliopsida</taxon>
        <taxon>Poales</taxon>
        <taxon>Poaceae</taxon>
        <taxon>PACMAD clade</taxon>
        <taxon>Panicoideae</taxon>
        <taxon>Panicodae</taxon>
        <taxon>Paniceae</taxon>
        <taxon>Melinidinae</taxon>
        <taxon>Urochloa</taxon>
    </lineage>
</organism>
<keyword evidence="10 18" id="KW-0067">ATP-binding</keyword>
<dbReference type="PANTHER" id="PTHR47976:SF77">
    <property type="entry name" value="RECEPTOR-LIKE SERINE_THREONINE-PROTEIN KINASE"/>
    <property type="match status" value="1"/>
</dbReference>
<evidence type="ECO:0000256" key="22">
    <source>
        <dbReference type="SAM" id="SignalP"/>
    </source>
</evidence>
<dbReference type="Gene3D" id="2.90.10.30">
    <property type="match status" value="1"/>
</dbReference>
<keyword evidence="3" id="KW-0245">EGF-like domain</keyword>
<evidence type="ECO:0000256" key="8">
    <source>
        <dbReference type="ARBA" id="ARBA00022741"/>
    </source>
</evidence>
<dbReference type="GO" id="GO:0004674">
    <property type="term" value="F:protein serine/threonine kinase activity"/>
    <property type="evidence" value="ECO:0007669"/>
    <property type="project" value="UniProtKB-KW"/>
</dbReference>
<dbReference type="GO" id="GO:0030246">
    <property type="term" value="F:carbohydrate binding"/>
    <property type="evidence" value="ECO:0007669"/>
    <property type="project" value="UniProtKB-KW"/>
</dbReference>
<name>A0ABC9DIT7_9POAL</name>
<evidence type="ECO:0000256" key="18">
    <source>
        <dbReference type="PIRNR" id="PIRNR000641"/>
    </source>
</evidence>
<keyword evidence="8 18" id="KW-0547">Nucleotide-binding</keyword>
<proteinExistence type="inferred from homology"/>
<dbReference type="FunFam" id="3.30.200.20:FF:000178">
    <property type="entry name" value="serine/threonine-protein kinase PBS1-like"/>
    <property type="match status" value="1"/>
</dbReference>
<dbReference type="PANTHER" id="PTHR47976">
    <property type="entry name" value="G-TYPE LECTIN S-RECEPTOR-LIKE SERINE/THREONINE-PROTEIN KINASE SD2-5"/>
    <property type="match status" value="1"/>
</dbReference>
<dbReference type="PROSITE" id="PS50927">
    <property type="entry name" value="BULB_LECTIN"/>
    <property type="match status" value="1"/>
</dbReference>
<evidence type="ECO:0000256" key="21">
    <source>
        <dbReference type="SAM" id="Phobius"/>
    </source>
</evidence>
<dbReference type="InterPro" id="IPR017441">
    <property type="entry name" value="Protein_kinase_ATP_BS"/>
</dbReference>
<evidence type="ECO:0000259" key="24">
    <source>
        <dbReference type="PROSITE" id="PS50927"/>
    </source>
</evidence>
<keyword evidence="13" id="KW-1015">Disulfide bond</keyword>
<dbReference type="GO" id="GO:0005524">
    <property type="term" value="F:ATP binding"/>
    <property type="evidence" value="ECO:0007669"/>
    <property type="project" value="UniProtKB-UniRule"/>
</dbReference>